<comment type="caution">
    <text evidence="2">The sequence shown here is derived from an EMBL/GenBank/DDBJ whole genome shotgun (WGS) entry which is preliminary data.</text>
</comment>
<name>A0A9J5XXP9_SOLCO</name>
<keyword evidence="3" id="KW-1185">Reference proteome</keyword>
<evidence type="ECO:0000256" key="1">
    <source>
        <dbReference type="SAM" id="MobiDB-lite"/>
    </source>
</evidence>
<evidence type="ECO:0000313" key="3">
    <source>
        <dbReference type="Proteomes" id="UP000824120"/>
    </source>
</evidence>
<dbReference type="AlphaFoldDB" id="A0A9J5XXP9"/>
<organism evidence="2 3">
    <name type="scientific">Solanum commersonii</name>
    <name type="common">Commerson's wild potato</name>
    <name type="synonym">Commerson's nightshade</name>
    <dbReference type="NCBI Taxonomy" id="4109"/>
    <lineage>
        <taxon>Eukaryota</taxon>
        <taxon>Viridiplantae</taxon>
        <taxon>Streptophyta</taxon>
        <taxon>Embryophyta</taxon>
        <taxon>Tracheophyta</taxon>
        <taxon>Spermatophyta</taxon>
        <taxon>Magnoliopsida</taxon>
        <taxon>eudicotyledons</taxon>
        <taxon>Gunneridae</taxon>
        <taxon>Pentapetalae</taxon>
        <taxon>asterids</taxon>
        <taxon>lamiids</taxon>
        <taxon>Solanales</taxon>
        <taxon>Solanaceae</taxon>
        <taxon>Solanoideae</taxon>
        <taxon>Solaneae</taxon>
        <taxon>Solanum</taxon>
    </lineage>
</organism>
<dbReference type="OrthoDB" id="1327222at2759"/>
<proteinExistence type="predicted"/>
<dbReference type="EMBL" id="JACXVP010000008">
    <property type="protein sequence ID" value="KAG5591654.1"/>
    <property type="molecule type" value="Genomic_DNA"/>
</dbReference>
<accession>A0A9J5XXP9</accession>
<protein>
    <submittedName>
        <fullName evidence="2">Uncharacterized protein</fullName>
    </submittedName>
</protein>
<feature type="compositionally biased region" description="Basic and acidic residues" evidence="1">
    <location>
        <begin position="79"/>
        <end position="92"/>
    </location>
</feature>
<reference evidence="2 3" key="1">
    <citation type="submission" date="2020-09" db="EMBL/GenBank/DDBJ databases">
        <title>De no assembly of potato wild relative species, Solanum commersonii.</title>
        <authorList>
            <person name="Cho K."/>
        </authorList>
    </citation>
    <scope>NUCLEOTIDE SEQUENCE [LARGE SCALE GENOMIC DNA]</scope>
    <source>
        <strain evidence="2">LZ3.2</strain>
        <tissue evidence="2">Leaf</tissue>
    </source>
</reference>
<feature type="region of interest" description="Disordered" evidence="1">
    <location>
        <begin position="43"/>
        <end position="92"/>
    </location>
</feature>
<gene>
    <name evidence="2" type="ORF">H5410_042168</name>
</gene>
<evidence type="ECO:0000313" key="2">
    <source>
        <dbReference type="EMBL" id="KAG5591654.1"/>
    </source>
</evidence>
<dbReference type="Proteomes" id="UP000824120">
    <property type="component" value="Chromosome 8"/>
</dbReference>
<sequence length="112" mass="11846">MTGKGEAEELVARSRRCLLVTGGFAARRLLVVVRLELLLFGAGVGGGGPCRKKDREEAPNWPPTPASYRAASVGIADLSSDRERGRGKRELTGDWGRPVARLVAAGAAGFVE</sequence>